<evidence type="ECO:0000313" key="3">
    <source>
        <dbReference type="Proteomes" id="UP000230750"/>
    </source>
</evidence>
<evidence type="ECO:0000313" key="2">
    <source>
        <dbReference type="EMBL" id="PIK35783.1"/>
    </source>
</evidence>
<dbReference type="Proteomes" id="UP000230750">
    <property type="component" value="Unassembled WGS sequence"/>
</dbReference>
<proteinExistence type="predicted"/>
<keyword evidence="1" id="KW-0175">Coiled coil</keyword>
<dbReference type="InterPro" id="IPR031650">
    <property type="entry name" value="CCDC73"/>
</dbReference>
<dbReference type="EMBL" id="MRZV01001814">
    <property type="protein sequence ID" value="PIK35783.1"/>
    <property type="molecule type" value="Genomic_DNA"/>
</dbReference>
<dbReference type="PANTHER" id="PTHR28660:SF1">
    <property type="entry name" value="COILED-COIL DOMAIN-CONTAINING PROTEIN 73"/>
    <property type="match status" value="1"/>
</dbReference>
<name>A0A2G8JJ65_STIJA</name>
<dbReference type="STRING" id="307972.A0A2G8JJ65"/>
<protein>
    <recommendedName>
        <fullName evidence="4">Coiled-coil domain-containing protein</fullName>
    </recommendedName>
</protein>
<comment type="caution">
    <text evidence="2">The sequence shown here is derived from an EMBL/GenBank/DDBJ whole genome shotgun (WGS) entry which is preliminary data.</text>
</comment>
<evidence type="ECO:0008006" key="4">
    <source>
        <dbReference type="Google" id="ProtNLM"/>
    </source>
</evidence>
<dbReference type="PANTHER" id="PTHR28660">
    <property type="entry name" value="COILED-COIL DOMAIN-CONTAINING PROTEIN 73"/>
    <property type="match status" value="1"/>
</dbReference>
<organism evidence="2 3">
    <name type="scientific">Stichopus japonicus</name>
    <name type="common">Sea cucumber</name>
    <dbReference type="NCBI Taxonomy" id="307972"/>
    <lineage>
        <taxon>Eukaryota</taxon>
        <taxon>Metazoa</taxon>
        <taxon>Echinodermata</taxon>
        <taxon>Eleutherozoa</taxon>
        <taxon>Echinozoa</taxon>
        <taxon>Holothuroidea</taxon>
        <taxon>Aspidochirotacea</taxon>
        <taxon>Aspidochirotida</taxon>
        <taxon>Stichopodidae</taxon>
        <taxon>Apostichopus</taxon>
    </lineage>
</organism>
<sequence>MACPTESKECGDFGGPVQPNIDDDLKYMVIQLCEEVNFLRMTKKESEERMRHLVIEQHKHERQLEEEILKNSILRDKHEQKLLDLDRSYQDDIKRLNREKSKLVWENESWEKDVKSVKDEVRSLQLEKYNLERIIREQSHLLKTQTAAGESCIKQASIFEEQFKDIKQSLEKCNTQVLILSKEVKEATVLNERLSFINTHNECMKRKLESKLDEKERIISELTVKTKLKETTSGIKPLEIGAIGFLDKEELKQLKRNEELLKKQLESSHERSKEIRKQLDEAQVLIDKYVTIHVKYKDIVEVMEGEKKEMIEKMLKLENDRSTEEKVVKNLEEEMDQLKVKWNDKEKSLALAVSEQSRNVEALTEENNKLEEKNASLEEAYRGILVKMKLHEKQFNENAKNKVDVGINTTIDKFPIEKANMSNCSVQTIDNGAFISSSIDMKSKGTQYSQDDMCGSNEDKFDLSLLDQANLCSTSINKRQKVE</sequence>
<evidence type="ECO:0000256" key="1">
    <source>
        <dbReference type="SAM" id="Coils"/>
    </source>
</evidence>
<dbReference type="AlphaFoldDB" id="A0A2G8JJ65"/>
<keyword evidence="3" id="KW-1185">Reference proteome</keyword>
<feature type="coiled-coil region" evidence="1">
    <location>
        <begin position="201"/>
        <end position="387"/>
    </location>
</feature>
<gene>
    <name evidence="2" type="ORF">BSL78_27389</name>
</gene>
<reference evidence="2 3" key="1">
    <citation type="journal article" date="2017" name="PLoS Biol.">
        <title>The sea cucumber genome provides insights into morphological evolution and visceral regeneration.</title>
        <authorList>
            <person name="Zhang X."/>
            <person name="Sun L."/>
            <person name="Yuan J."/>
            <person name="Sun Y."/>
            <person name="Gao Y."/>
            <person name="Zhang L."/>
            <person name="Li S."/>
            <person name="Dai H."/>
            <person name="Hamel J.F."/>
            <person name="Liu C."/>
            <person name="Yu Y."/>
            <person name="Liu S."/>
            <person name="Lin W."/>
            <person name="Guo K."/>
            <person name="Jin S."/>
            <person name="Xu P."/>
            <person name="Storey K.B."/>
            <person name="Huan P."/>
            <person name="Zhang T."/>
            <person name="Zhou Y."/>
            <person name="Zhang J."/>
            <person name="Lin C."/>
            <person name="Li X."/>
            <person name="Xing L."/>
            <person name="Huo D."/>
            <person name="Sun M."/>
            <person name="Wang L."/>
            <person name="Mercier A."/>
            <person name="Li F."/>
            <person name="Yang H."/>
            <person name="Xiang J."/>
        </authorList>
    </citation>
    <scope>NUCLEOTIDE SEQUENCE [LARGE SCALE GENOMIC DNA]</scope>
    <source>
        <strain evidence="2">Shaxun</strain>
        <tissue evidence="2">Muscle</tissue>
    </source>
</reference>
<feature type="coiled-coil region" evidence="1">
    <location>
        <begin position="93"/>
        <end position="127"/>
    </location>
</feature>
<accession>A0A2G8JJ65</accession>
<dbReference type="OrthoDB" id="6145717at2759"/>